<feature type="domain" description="Methyltransferase type 11" evidence="4">
    <location>
        <begin position="40"/>
        <end position="132"/>
    </location>
</feature>
<organism evidence="5 6">
    <name type="scientific">Bradyrhizobium erythrophlei</name>
    <dbReference type="NCBI Taxonomy" id="1437360"/>
    <lineage>
        <taxon>Bacteria</taxon>
        <taxon>Pseudomonadati</taxon>
        <taxon>Pseudomonadota</taxon>
        <taxon>Alphaproteobacteria</taxon>
        <taxon>Hyphomicrobiales</taxon>
        <taxon>Nitrobacteraceae</taxon>
        <taxon>Bradyrhizobium</taxon>
    </lineage>
</organism>
<evidence type="ECO:0000256" key="1">
    <source>
        <dbReference type="ARBA" id="ARBA00008361"/>
    </source>
</evidence>
<dbReference type="InterPro" id="IPR029063">
    <property type="entry name" value="SAM-dependent_MTases_sf"/>
</dbReference>
<accession>A0A1M5V855</accession>
<evidence type="ECO:0000313" key="6">
    <source>
        <dbReference type="Proteomes" id="UP000190675"/>
    </source>
</evidence>
<dbReference type="EMBL" id="LT670818">
    <property type="protein sequence ID" value="SHH71264.1"/>
    <property type="molecule type" value="Genomic_DNA"/>
</dbReference>
<reference evidence="5 6" key="1">
    <citation type="submission" date="2016-11" db="EMBL/GenBank/DDBJ databases">
        <authorList>
            <person name="Jaros S."/>
            <person name="Januszkiewicz K."/>
            <person name="Wedrychowicz H."/>
        </authorList>
    </citation>
    <scope>NUCLEOTIDE SEQUENCE [LARGE SCALE GENOMIC DNA]</scope>
    <source>
        <strain evidence="5 6">GAS242</strain>
    </source>
</reference>
<dbReference type="InterPro" id="IPR013216">
    <property type="entry name" value="Methyltransf_11"/>
</dbReference>
<proteinExistence type="inferred from homology"/>
<sequence length="256" mass="27852">MGRFATTVALYEELRPPYPAEFFRNVAQRLSLGKQHSLIDLGTGPGLLALGFAPYVGRIVGVDPEPAMIAAARKAAARASQPLTLIEGRAEDLPADIGSFDVVTIGRALHWMDRDATLGLFERLVAPEGTILVCSSHSAADGRNPWLGEFNQARRFWSEASLWSESGGGERIHRDLAAFFHGTRFHVADAVRVEASHEISVHDLARRVLTFSSSSPDALGDKTDAMLRDVEQRLLPLSRKGSVTEVVVAAAQTLKR</sequence>
<dbReference type="SUPFAM" id="SSF53335">
    <property type="entry name" value="S-adenosyl-L-methionine-dependent methyltransferases"/>
    <property type="match status" value="1"/>
</dbReference>
<keyword evidence="3 5" id="KW-0808">Transferase</keyword>
<evidence type="ECO:0000313" key="5">
    <source>
        <dbReference type="EMBL" id="SHH71264.1"/>
    </source>
</evidence>
<name>A0A1M5V855_9BRAD</name>
<dbReference type="OrthoDB" id="9797252at2"/>
<dbReference type="AlphaFoldDB" id="A0A1M5V855"/>
<comment type="similarity">
    <text evidence="1">Belongs to the methyltransferase superfamily.</text>
</comment>
<dbReference type="Gene3D" id="3.40.50.150">
    <property type="entry name" value="Vaccinia Virus protein VP39"/>
    <property type="match status" value="1"/>
</dbReference>
<dbReference type="InterPro" id="IPR051052">
    <property type="entry name" value="Diverse_substrate_MTase"/>
</dbReference>
<gene>
    <name evidence="5" type="ORF">SAMN05444169_8983</name>
</gene>
<dbReference type="RefSeq" id="WP_079572594.1">
    <property type="nucleotide sequence ID" value="NZ_LT670818.1"/>
</dbReference>
<keyword evidence="2 5" id="KW-0489">Methyltransferase</keyword>
<evidence type="ECO:0000259" key="4">
    <source>
        <dbReference type="Pfam" id="PF08241"/>
    </source>
</evidence>
<dbReference type="CDD" id="cd02440">
    <property type="entry name" value="AdoMet_MTases"/>
    <property type="match status" value="1"/>
</dbReference>
<evidence type="ECO:0000256" key="3">
    <source>
        <dbReference type="ARBA" id="ARBA00022679"/>
    </source>
</evidence>
<dbReference type="GO" id="GO:0032259">
    <property type="term" value="P:methylation"/>
    <property type="evidence" value="ECO:0007669"/>
    <property type="project" value="UniProtKB-KW"/>
</dbReference>
<dbReference type="PANTHER" id="PTHR44942">
    <property type="entry name" value="METHYLTRANSF_11 DOMAIN-CONTAINING PROTEIN"/>
    <property type="match status" value="1"/>
</dbReference>
<protein>
    <submittedName>
        <fullName evidence="5">Methyltransferase domain-containing protein</fullName>
    </submittedName>
</protein>
<dbReference type="PANTHER" id="PTHR44942:SF4">
    <property type="entry name" value="METHYLTRANSFERASE TYPE 11 DOMAIN-CONTAINING PROTEIN"/>
    <property type="match status" value="1"/>
</dbReference>
<dbReference type="Pfam" id="PF08241">
    <property type="entry name" value="Methyltransf_11"/>
    <property type="match status" value="1"/>
</dbReference>
<evidence type="ECO:0000256" key="2">
    <source>
        <dbReference type="ARBA" id="ARBA00022603"/>
    </source>
</evidence>
<dbReference type="GO" id="GO:0008757">
    <property type="term" value="F:S-adenosylmethionine-dependent methyltransferase activity"/>
    <property type="evidence" value="ECO:0007669"/>
    <property type="project" value="InterPro"/>
</dbReference>
<dbReference type="Proteomes" id="UP000190675">
    <property type="component" value="Chromosome I"/>
</dbReference>